<dbReference type="eggNOG" id="COG1120">
    <property type="taxonomic scope" value="Bacteria"/>
</dbReference>
<dbReference type="InterPro" id="IPR003439">
    <property type="entry name" value="ABC_transporter-like_ATP-bd"/>
</dbReference>
<dbReference type="Pfam" id="PF00005">
    <property type="entry name" value="ABC_tran"/>
    <property type="match status" value="1"/>
</dbReference>
<proteinExistence type="predicted"/>
<evidence type="ECO:0000259" key="5">
    <source>
        <dbReference type="PROSITE" id="PS50893"/>
    </source>
</evidence>
<dbReference type="SUPFAM" id="SSF52540">
    <property type="entry name" value="P-loop containing nucleoside triphosphate hydrolases"/>
    <property type="match status" value="1"/>
</dbReference>
<dbReference type="InterPro" id="IPR003593">
    <property type="entry name" value="AAA+_ATPase"/>
</dbReference>
<keyword evidence="1" id="KW-0813">Transport</keyword>
<name>A0A0T5XAZ6_9BACT</name>
<evidence type="ECO:0000256" key="2">
    <source>
        <dbReference type="ARBA" id="ARBA00022741"/>
    </source>
</evidence>
<evidence type="ECO:0000313" key="7">
    <source>
        <dbReference type="Proteomes" id="UP000005273"/>
    </source>
</evidence>
<evidence type="ECO:0000313" key="6">
    <source>
        <dbReference type="EMBL" id="KRT35494.1"/>
    </source>
</evidence>
<dbReference type="GO" id="GO:0005524">
    <property type="term" value="F:ATP binding"/>
    <property type="evidence" value="ECO:0007669"/>
    <property type="project" value="UniProtKB-KW"/>
</dbReference>
<dbReference type="InterPro" id="IPR027417">
    <property type="entry name" value="P-loop_NTPase"/>
</dbReference>
<dbReference type="CDD" id="cd03214">
    <property type="entry name" value="ABC_Iron-Siderophores_B12_Hemin"/>
    <property type="match status" value="1"/>
</dbReference>
<dbReference type="PANTHER" id="PTHR42794">
    <property type="entry name" value="HEMIN IMPORT ATP-BINDING PROTEIN HMUV"/>
    <property type="match status" value="1"/>
</dbReference>
<dbReference type="EMBL" id="ACJX03000001">
    <property type="protein sequence ID" value="KRT35494.1"/>
    <property type="molecule type" value="Genomic_DNA"/>
</dbReference>
<feature type="domain" description="ABC transporter" evidence="5">
    <location>
        <begin position="1"/>
        <end position="201"/>
    </location>
</feature>
<dbReference type="SMART" id="SM00382">
    <property type="entry name" value="AAA"/>
    <property type="match status" value="1"/>
</dbReference>
<dbReference type="PROSITE" id="PS50893">
    <property type="entry name" value="ABC_TRANSPORTER_2"/>
    <property type="match status" value="1"/>
</dbReference>
<dbReference type="FunFam" id="3.40.50.300:FF:000134">
    <property type="entry name" value="Iron-enterobactin ABC transporter ATP-binding protein"/>
    <property type="match status" value="1"/>
</dbReference>
<dbReference type="Proteomes" id="UP000005273">
    <property type="component" value="Unassembled WGS sequence"/>
</dbReference>
<sequence>MNGSGKSTLIKCLNGLLKPWLGVVMLDGDNLSELNRQQISQKVAYVPQRSPEGELSVFDAVLLGRKPHMRWNPTDRDFEVVDEALCAMGLEKYALRPVRELSGGEIQRVALARAIAQEPDALLLDEPTSSLDLHRQIEVMNLLCELARERGMAIIFSLHDINLALRFADKFLLLRDGEVYAYGGREILTPKLIEEVFDIRVVMHRVDDHFIVIPTFETKKERIFTKVEVGA</sequence>
<keyword evidence="2" id="KW-0547">Nucleotide-binding</keyword>
<keyword evidence="3 6" id="KW-0067">ATP-binding</keyword>
<organism evidence="6 7">
    <name type="scientific">Acetomicrobium hydrogeniformans ATCC BAA-1850</name>
    <dbReference type="NCBI Taxonomy" id="592015"/>
    <lineage>
        <taxon>Bacteria</taxon>
        <taxon>Thermotogati</taxon>
        <taxon>Synergistota</taxon>
        <taxon>Synergistia</taxon>
        <taxon>Synergistales</taxon>
        <taxon>Acetomicrobiaceae</taxon>
        <taxon>Acetomicrobium</taxon>
    </lineage>
</organism>
<accession>A0A0T5XAZ6</accession>
<protein>
    <submittedName>
        <fullName evidence="6">Achromobactin ABC transporter, ATP-binding protein CbrD family protein</fullName>
    </submittedName>
</protein>
<evidence type="ECO:0000256" key="3">
    <source>
        <dbReference type="ARBA" id="ARBA00022840"/>
    </source>
</evidence>
<evidence type="ECO:0000256" key="1">
    <source>
        <dbReference type="ARBA" id="ARBA00022448"/>
    </source>
</evidence>
<comment type="caution">
    <text evidence="6">The sequence shown here is derived from an EMBL/GenBank/DDBJ whole genome shotgun (WGS) entry which is preliminary data.</text>
</comment>
<evidence type="ECO:0000256" key="4">
    <source>
        <dbReference type="ARBA" id="ARBA00022967"/>
    </source>
</evidence>
<dbReference type="GO" id="GO:0016887">
    <property type="term" value="F:ATP hydrolysis activity"/>
    <property type="evidence" value="ECO:0007669"/>
    <property type="project" value="InterPro"/>
</dbReference>
<keyword evidence="4" id="KW-1278">Translocase</keyword>
<reference evidence="7" key="1">
    <citation type="submission" date="2012-09" db="EMBL/GenBank/DDBJ databases">
        <authorList>
            <person name="Weinstock G."/>
            <person name="Sodergren E."/>
            <person name="Clifton S."/>
            <person name="Fulton L."/>
            <person name="Fulton B."/>
            <person name="Courtney L."/>
            <person name="Fronick C."/>
            <person name="Harrison M."/>
            <person name="Strong C."/>
            <person name="Farmer C."/>
            <person name="Delehaunty K."/>
            <person name="Markovic C."/>
            <person name="Hall O."/>
            <person name="Minx P."/>
            <person name="Tomlinson C."/>
            <person name="Mitreva M."/>
            <person name="Nelson J."/>
            <person name="Hou S."/>
            <person name="Wollam A."/>
            <person name="Pepin K.H."/>
            <person name="Johnson M."/>
            <person name="Bhonagiri V."/>
            <person name="Nash W.E."/>
            <person name="Suruliraj S."/>
            <person name="Warren W."/>
            <person name="Chinwalla A."/>
            <person name="Mardis E.R."/>
            <person name="Wilson R.K."/>
        </authorList>
    </citation>
    <scope>NUCLEOTIDE SEQUENCE [LARGE SCALE GENOMIC DNA]</scope>
    <source>
        <strain evidence="7">OS1</strain>
    </source>
</reference>
<gene>
    <name evidence="6" type="ORF">HMPREF1705_02724</name>
</gene>
<dbReference type="STRING" id="592015.HMPREF1705_02724"/>
<dbReference type="InterPro" id="IPR017871">
    <property type="entry name" value="ABC_transporter-like_CS"/>
</dbReference>
<dbReference type="PROSITE" id="PS00211">
    <property type="entry name" value="ABC_TRANSPORTER_1"/>
    <property type="match status" value="1"/>
</dbReference>
<keyword evidence="7" id="KW-1185">Reference proteome</keyword>
<dbReference type="AlphaFoldDB" id="A0A0T5XAZ6"/>
<dbReference type="Gene3D" id="3.40.50.300">
    <property type="entry name" value="P-loop containing nucleotide triphosphate hydrolases"/>
    <property type="match status" value="1"/>
</dbReference>
<dbReference type="PANTHER" id="PTHR42794:SF1">
    <property type="entry name" value="HEMIN IMPORT ATP-BINDING PROTEIN HMUV"/>
    <property type="match status" value="1"/>
</dbReference>